<dbReference type="GO" id="GO:0016020">
    <property type="term" value="C:membrane"/>
    <property type="evidence" value="ECO:0007669"/>
    <property type="project" value="UniProtKB-SubCell"/>
</dbReference>
<organism evidence="8 9">
    <name type="scientific">Penicillium desertorum</name>
    <dbReference type="NCBI Taxonomy" id="1303715"/>
    <lineage>
        <taxon>Eukaryota</taxon>
        <taxon>Fungi</taxon>
        <taxon>Dikarya</taxon>
        <taxon>Ascomycota</taxon>
        <taxon>Pezizomycotina</taxon>
        <taxon>Eurotiomycetes</taxon>
        <taxon>Eurotiomycetidae</taxon>
        <taxon>Eurotiales</taxon>
        <taxon>Aspergillaceae</taxon>
        <taxon>Penicillium</taxon>
    </lineage>
</organism>
<dbReference type="AlphaFoldDB" id="A0A9W9X4B2"/>
<feature type="transmembrane region" description="Helical" evidence="6">
    <location>
        <begin position="401"/>
        <end position="418"/>
    </location>
</feature>
<dbReference type="Pfam" id="PF07690">
    <property type="entry name" value="MFS_1"/>
    <property type="match status" value="1"/>
</dbReference>
<dbReference type="OrthoDB" id="3936150at2759"/>
<dbReference type="SUPFAM" id="SSF103473">
    <property type="entry name" value="MFS general substrate transporter"/>
    <property type="match status" value="1"/>
</dbReference>
<keyword evidence="2" id="KW-0813">Transport</keyword>
<evidence type="ECO:0000313" key="9">
    <source>
        <dbReference type="Proteomes" id="UP001147760"/>
    </source>
</evidence>
<evidence type="ECO:0000256" key="4">
    <source>
        <dbReference type="ARBA" id="ARBA00022989"/>
    </source>
</evidence>
<protein>
    <recommendedName>
        <fullName evidence="7">Major facilitator superfamily (MFS) profile domain-containing protein</fullName>
    </recommendedName>
</protein>
<dbReference type="GO" id="GO:0022857">
    <property type="term" value="F:transmembrane transporter activity"/>
    <property type="evidence" value="ECO:0007669"/>
    <property type="project" value="InterPro"/>
</dbReference>
<evidence type="ECO:0000259" key="7">
    <source>
        <dbReference type="PROSITE" id="PS50850"/>
    </source>
</evidence>
<keyword evidence="9" id="KW-1185">Reference proteome</keyword>
<feature type="transmembrane region" description="Helical" evidence="6">
    <location>
        <begin position="328"/>
        <end position="348"/>
    </location>
</feature>
<comment type="caution">
    <text evidence="8">The sequence shown here is derived from an EMBL/GenBank/DDBJ whole genome shotgun (WGS) entry which is preliminary data.</text>
</comment>
<feature type="transmembrane region" description="Helical" evidence="6">
    <location>
        <begin position="368"/>
        <end position="389"/>
    </location>
</feature>
<dbReference type="InterPro" id="IPR020846">
    <property type="entry name" value="MFS_dom"/>
</dbReference>
<dbReference type="PANTHER" id="PTHR23511:SF4">
    <property type="entry name" value="MAJOR FACILITATOR SUPERFAMILY (MFS) PROFILE DOMAIN-CONTAINING PROTEIN"/>
    <property type="match status" value="1"/>
</dbReference>
<feature type="domain" description="Major facilitator superfamily (MFS) profile" evidence="7">
    <location>
        <begin position="60"/>
        <end position="444"/>
    </location>
</feature>
<dbReference type="PROSITE" id="PS50850">
    <property type="entry name" value="MFS"/>
    <property type="match status" value="1"/>
</dbReference>
<dbReference type="PANTHER" id="PTHR23511">
    <property type="entry name" value="SYNAPTIC VESICLE GLYCOPROTEIN 2"/>
    <property type="match status" value="1"/>
</dbReference>
<proteinExistence type="predicted"/>
<dbReference type="EMBL" id="JAPWDO010000002">
    <property type="protein sequence ID" value="KAJ5483360.1"/>
    <property type="molecule type" value="Genomic_DNA"/>
</dbReference>
<keyword evidence="4 6" id="KW-1133">Transmembrane helix</keyword>
<reference evidence="8" key="2">
    <citation type="journal article" date="2023" name="IMA Fungus">
        <title>Comparative genomic study of the Penicillium genus elucidates a diverse pangenome and 15 lateral gene transfer events.</title>
        <authorList>
            <person name="Petersen C."/>
            <person name="Sorensen T."/>
            <person name="Nielsen M.R."/>
            <person name="Sondergaard T.E."/>
            <person name="Sorensen J.L."/>
            <person name="Fitzpatrick D.A."/>
            <person name="Frisvad J.C."/>
            <person name="Nielsen K.L."/>
        </authorList>
    </citation>
    <scope>NUCLEOTIDE SEQUENCE</scope>
    <source>
        <strain evidence="8">IBT 17660</strain>
    </source>
</reference>
<name>A0A9W9X4B2_9EURO</name>
<reference evidence="8" key="1">
    <citation type="submission" date="2022-12" db="EMBL/GenBank/DDBJ databases">
        <authorList>
            <person name="Petersen C."/>
        </authorList>
    </citation>
    <scope>NUCLEOTIDE SEQUENCE</scope>
    <source>
        <strain evidence="8">IBT 17660</strain>
    </source>
</reference>
<feature type="transmembrane region" description="Helical" evidence="6">
    <location>
        <begin position="60"/>
        <end position="81"/>
    </location>
</feature>
<dbReference type="InterPro" id="IPR036259">
    <property type="entry name" value="MFS_trans_sf"/>
</dbReference>
<evidence type="ECO:0000256" key="2">
    <source>
        <dbReference type="ARBA" id="ARBA00022448"/>
    </source>
</evidence>
<keyword evidence="3 6" id="KW-0812">Transmembrane</keyword>
<evidence type="ECO:0000256" key="3">
    <source>
        <dbReference type="ARBA" id="ARBA00022692"/>
    </source>
</evidence>
<feature type="transmembrane region" description="Helical" evidence="6">
    <location>
        <begin position="190"/>
        <end position="215"/>
    </location>
</feature>
<evidence type="ECO:0000256" key="5">
    <source>
        <dbReference type="ARBA" id="ARBA00023136"/>
    </source>
</evidence>
<sequence>MSNTISKSMDSEKKYELTNTPSCLEGEICDHTPANSPGSNEALIQDAIEAIGMGRYQWKLMASCGFGFIADQMLLASISLVMPQASKEFSPQYATLLSAAQYAGLAVGAVFFGFVSDLIGRRLTWQVSIFGVSIFTAAGAGSSTWATLNVFIGIAAFFGGGNSFEQLADENLVAIDLTVFAECLPRRWGFLLTGLVCLWGLGSAITGLIAWPLVVNFCCPQNATSATCSKADNMGWRYLYIILGVFCLLMSILRTFVLGMSESPKWLASQGNREEAVVSINTISRVNKSAYTMSIDQLHERPTESKNLKSAFNMVINLFRGNQQVRSMICLIFIWLLVGIAYPVYQVFLTYYLEANGVRLGDGSVYKTYRDFCISAVVSIFGPILSSYLVEIHFLGRRRSITFMAWGCSICAGSFTAVKTEAQSLALSCMINFFLNAMYAVIYG</sequence>
<accession>A0A9W9X4B2</accession>
<feature type="transmembrane region" description="Helical" evidence="6">
    <location>
        <begin position="424"/>
        <end position="443"/>
    </location>
</feature>
<evidence type="ECO:0000256" key="1">
    <source>
        <dbReference type="ARBA" id="ARBA00004141"/>
    </source>
</evidence>
<feature type="transmembrane region" description="Helical" evidence="6">
    <location>
        <begin position="93"/>
        <end position="115"/>
    </location>
</feature>
<gene>
    <name evidence="8" type="ORF">N7530_002606</name>
</gene>
<evidence type="ECO:0000256" key="6">
    <source>
        <dbReference type="SAM" id="Phobius"/>
    </source>
</evidence>
<evidence type="ECO:0000313" key="8">
    <source>
        <dbReference type="EMBL" id="KAJ5483360.1"/>
    </source>
</evidence>
<dbReference type="Gene3D" id="1.20.1250.20">
    <property type="entry name" value="MFS general substrate transporter like domains"/>
    <property type="match status" value="1"/>
</dbReference>
<dbReference type="Proteomes" id="UP001147760">
    <property type="component" value="Unassembled WGS sequence"/>
</dbReference>
<dbReference type="InterPro" id="IPR011701">
    <property type="entry name" value="MFS"/>
</dbReference>
<comment type="subcellular location">
    <subcellularLocation>
        <location evidence="1">Membrane</location>
        <topology evidence="1">Multi-pass membrane protein</topology>
    </subcellularLocation>
</comment>
<keyword evidence="5 6" id="KW-0472">Membrane</keyword>
<feature type="transmembrane region" description="Helical" evidence="6">
    <location>
        <begin position="127"/>
        <end position="158"/>
    </location>
</feature>
<feature type="transmembrane region" description="Helical" evidence="6">
    <location>
        <begin position="235"/>
        <end position="257"/>
    </location>
</feature>